<name>A0A8S9SFS0_BRACR</name>
<proteinExistence type="predicted"/>
<gene>
    <name evidence="2" type="ORF">F2Q69_00035497</name>
</gene>
<evidence type="ECO:0000313" key="2">
    <source>
        <dbReference type="EMBL" id="KAF3598853.1"/>
    </source>
</evidence>
<sequence length="162" mass="19094">MSTTTLFQSRSHRRPPEESKIQESLQHATVEPNTRKNTRCRSKLILQHRSTVPTHTEEYDEDYEEERAIEQIAILDEQDRLLHHFSWKKMSPSIDRNGSTSIETQLHQPNRLRASTDIAYYPSIDTNVDATRDRDYSIGIWADDRHHESYALKIAYRDQRAD</sequence>
<feature type="region of interest" description="Disordered" evidence="1">
    <location>
        <begin position="1"/>
        <end position="37"/>
    </location>
</feature>
<dbReference type="Proteomes" id="UP000712600">
    <property type="component" value="Unassembled WGS sequence"/>
</dbReference>
<accession>A0A8S9SFS0</accession>
<comment type="caution">
    <text evidence="2">The sequence shown here is derived from an EMBL/GenBank/DDBJ whole genome shotgun (WGS) entry which is preliminary data.</text>
</comment>
<dbReference type="AlphaFoldDB" id="A0A8S9SFS0"/>
<evidence type="ECO:0000256" key="1">
    <source>
        <dbReference type="SAM" id="MobiDB-lite"/>
    </source>
</evidence>
<dbReference type="EMBL" id="QGKX02000004">
    <property type="protein sequence ID" value="KAF3598853.1"/>
    <property type="molecule type" value="Genomic_DNA"/>
</dbReference>
<protein>
    <submittedName>
        <fullName evidence="2">Uncharacterized protein</fullName>
    </submittedName>
</protein>
<evidence type="ECO:0000313" key="3">
    <source>
        <dbReference type="Proteomes" id="UP000712600"/>
    </source>
</evidence>
<organism evidence="2 3">
    <name type="scientific">Brassica cretica</name>
    <name type="common">Mustard</name>
    <dbReference type="NCBI Taxonomy" id="69181"/>
    <lineage>
        <taxon>Eukaryota</taxon>
        <taxon>Viridiplantae</taxon>
        <taxon>Streptophyta</taxon>
        <taxon>Embryophyta</taxon>
        <taxon>Tracheophyta</taxon>
        <taxon>Spermatophyta</taxon>
        <taxon>Magnoliopsida</taxon>
        <taxon>eudicotyledons</taxon>
        <taxon>Gunneridae</taxon>
        <taxon>Pentapetalae</taxon>
        <taxon>rosids</taxon>
        <taxon>malvids</taxon>
        <taxon>Brassicales</taxon>
        <taxon>Brassicaceae</taxon>
        <taxon>Brassiceae</taxon>
        <taxon>Brassica</taxon>
    </lineage>
</organism>
<reference evidence="2" key="1">
    <citation type="submission" date="2019-12" db="EMBL/GenBank/DDBJ databases">
        <title>Genome sequencing and annotation of Brassica cretica.</title>
        <authorList>
            <person name="Studholme D.J."/>
            <person name="Sarris P."/>
        </authorList>
    </citation>
    <scope>NUCLEOTIDE SEQUENCE</scope>
    <source>
        <strain evidence="2">PFS-109/04</strain>
        <tissue evidence="2">Leaf</tissue>
    </source>
</reference>